<accession>A0A1G4I343</accession>
<dbReference type="Proteomes" id="UP000195570">
    <property type="component" value="Unassembled WGS sequence"/>
</dbReference>
<evidence type="ECO:0000256" key="1">
    <source>
        <dbReference type="SAM" id="MobiDB-lite"/>
    </source>
</evidence>
<proteinExistence type="predicted"/>
<keyword evidence="3" id="KW-1185">Reference proteome</keyword>
<evidence type="ECO:0000313" key="3">
    <source>
        <dbReference type="Proteomes" id="UP000195570"/>
    </source>
</evidence>
<comment type="caution">
    <text evidence="2">The sequence shown here is derived from an EMBL/GenBank/DDBJ whole genome shotgun (WGS) entry which is preliminary data.</text>
</comment>
<evidence type="ECO:0000313" key="2">
    <source>
        <dbReference type="EMBL" id="SCU66249.1"/>
    </source>
</evidence>
<dbReference type="GeneID" id="92381070"/>
<feature type="compositionally biased region" description="Low complexity" evidence="1">
    <location>
        <begin position="98"/>
        <end position="107"/>
    </location>
</feature>
<sequence>MHNSRSTIEMGFCSVHRRKRARADLVPLDNNPGHMRCKNHKECRQRTEVELVLCSVHNRRRSITQMKEVRKGVFECLPQHTCRGQFNDSGIQSPAPPSSNANAVASSYGIPQRGSRPQQGPREHHPAPTVSVAWAPTSSRSRHDNLVGSSDWAQVDRKTWCARHGKLTSQCELVKDCCYVCYDESTCLSTALELASDLMAKGCKELLCSKHNSLRLLEFLERTPDKLGYQCVAGHRCRGTLDSCRESAPERGAHPTRDAVSSFFI</sequence>
<dbReference type="AlphaFoldDB" id="A0A1G4I343"/>
<dbReference type="EMBL" id="CZPT02000526">
    <property type="protein sequence ID" value="SCU66249.1"/>
    <property type="molecule type" value="Genomic_DNA"/>
</dbReference>
<name>A0A1G4I343_TRYEQ</name>
<protein>
    <submittedName>
        <fullName evidence="2">Uncharacterized protein</fullName>
    </submittedName>
</protein>
<feature type="region of interest" description="Disordered" evidence="1">
    <location>
        <begin position="87"/>
        <end position="147"/>
    </location>
</feature>
<organism evidence="2 3">
    <name type="scientific">Trypanosoma equiperdum</name>
    <dbReference type="NCBI Taxonomy" id="5694"/>
    <lineage>
        <taxon>Eukaryota</taxon>
        <taxon>Discoba</taxon>
        <taxon>Euglenozoa</taxon>
        <taxon>Kinetoplastea</taxon>
        <taxon>Metakinetoplastina</taxon>
        <taxon>Trypanosomatida</taxon>
        <taxon>Trypanosomatidae</taxon>
        <taxon>Trypanosoma</taxon>
    </lineage>
</organism>
<dbReference type="VEuPathDB" id="TriTrypDB:TEOVI_000713600"/>
<dbReference type="RefSeq" id="XP_067077711.1">
    <property type="nucleotide sequence ID" value="XM_067221610.1"/>
</dbReference>
<reference evidence="2" key="1">
    <citation type="submission" date="2016-09" db="EMBL/GenBank/DDBJ databases">
        <authorList>
            <person name="Hebert L."/>
            <person name="Moumen B."/>
        </authorList>
    </citation>
    <scope>NUCLEOTIDE SEQUENCE [LARGE SCALE GENOMIC DNA]</scope>
    <source>
        <strain evidence="2">OVI</strain>
    </source>
</reference>
<gene>
    <name evidence="2" type="ORF">TEOVI_000713600</name>
</gene>